<dbReference type="PROSITE" id="PS50937">
    <property type="entry name" value="HTH_MERR_2"/>
    <property type="match status" value="1"/>
</dbReference>
<dbReference type="GO" id="GO:0003677">
    <property type="term" value="F:DNA binding"/>
    <property type="evidence" value="ECO:0007669"/>
    <property type="project" value="UniProtKB-KW"/>
</dbReference>
<dbReference type="Gene3D" id="1.10.1660.10">
    <property type="match status" value="1"/>
</dbReference>
<evidence type="ECO:0000313" key="3">
    <source>
        <dbReference type="EMBL" id="NYE70449.1"/>
    </source>
</evidence>
<protein>
    <submittedName>
        <fullName evidence="3">DNA-binding transcriptional MerR regulator</fullName>
    </submittedName>
</protein>
<evidence type="ECO:0000256" key="1">
    <source>
        <dbReference type="ARBA" id="ARBA00023125"/>
    </source>
</evidence>
<organism evidence="3 4">
    <name type="scientific">Microlunatus parietis</name>
    <dbReference type="NCBI Taxonomy" id="682979"/>
    <lineage>
        <taxon>Bacteria</taxon>
        <taxon>Bacillati</taxon>
        <taxon>Actinomycetota</taxon>
        <taxon>Actinomycetes</taxon>
        <taxon>Propionibacteriales</taxon>
        <taxon>Propionibacteriaceae</taxon>
        <taxon>Microlunatus</taxon>
    </lineage>
</organism>
<dbReference type="GO" id="GO:0003700">
    <property type="term" value="F:DNA-binding transcription factor activity"/>
    <property type="evidence" value="ECO:0007669"/>
    <property type="project" value="InterPro"/>
</dbReference>
<keyword evidence="1 3" id="KW-0238">DNA-binding</keyword>
<dbReference type="CDD" id="cd04780">
    <property type="entry name" value="HTH_MerR-like_sg5"/>
    <property type="match status" value="1"/>
</dbReference>
<accession>A0A7Y9I544</accession>
<dbReference type="RefSeq" id="WP_179749909.1">
    <property type="nucleotide sequence ID" value="NZ_JACCBU010000001.1"/>
</dbReference>
<dbReference type="InterPro" id="IPR000551">
    <property type="entry name" value="MerR-type_HTH_dom"/>
</dbReference>
<reference evidence="3 4" key="1">
    <citation type="submission" date="2020-07" db="EMBL/GenBank/DDBJ databases">
        <title>Sequencing the genomes of 1000 actinobacteria strains.</title>
        <authorList>
            <person name="Klenk H.-P."/>
        </authorList>
    </citation>
    <scope>NUCLEOTIDE SEQUENCE [LARGE SCALE GENOMIC DNA]</scope>
    <source>
        <strain evidence="3 4">DSM 22083</strain>
    </source>
</reference>
<comment type="caution">
    <text evidence="3">The sequence shown here is derived from an EMBL/GenBank/DDBJ whole genome shotgun (WGS) entry which is preliminary data.</text>
</comment>
<evidence type="ECO:0000259" key="2">
    <source>
        <dbReference type="PROSITE" id="PS50937"/>
    </source>
</evidence>
<dbReference type="InterPro" id="IPR047057">
    <property type="entry name" value="MerR_fam"/>
</dbReference>
<dbReference type="SMART" id="SM00422">
    <property type="entry name" value="HTH_MERR"/>
    <property type="match status" value="1"/>
</dbReference>
<dbReference type="SUPFAM" id="SSF46955">
    <property type="entry name" value="Putative DNA-binding domain"/>
    <property type="match status" value="1"/>
</dbReference>
<dbReference type="PANTHER" id="PTHR30204">
    <property type="entry name" value="REDOX-CYCLING DRUG-SENSING TRANSCRIPTIONAL ACTIVATOR SOXR"/>
    <property type="match status" value="1"/>
</dbReference>
<sequence>MKMSELSRESGVAVATIKYYLREGLLHEGLRTSATQAQYDASHLARLGLIRALLGTGNLSVAATRNVLAELDHPAESMHDILGTVTEQLMPATDEGLDLTRAEALVRSLGWWFDPDHRDQLRPLAAALAAMDSAGFELSDRILIGYGRAMHKIAEGEVRRVPDDSPEATVRYVALGVVLVEPLLLALRRLAHIDASASRFGAKNLRLPDPADRSPG</sequence>
<dbReference type="EMBL" id="JACCBU010000001">
    <property type="protein sequence ID" value="NYE70449.1"/>
    <property type="molecule type" value="Genomic_DNA"/>
</dbReference>
<proteinExistence type="predicted"/>
<dbReference type="AlphaFoldDB" id="A0A7Y9I544"/>
<dbReference type="PRINTS" id="PR00040">
    <property type="entry name" value="HTHMERR"/>
</dbReference>
<dbReference type="InterPro" id="IPR009061">
    <property type="entry name" value="DNA-bd_dom_put_sf"/>
</dbReference>
<name>A0A7Y9I544_9ACTN</name>
<dbReference type="Pfam" id="PF13411">
    <property type="entry name" value="MerR_1"/>
    <property type="match status" value="1"/>
</dbReference>
<feature type="domain" description="HTH merR-type" evidence="2">
    <location>
        <begin position="1"/>
        <end position="53"/>
    </location>
</feature>
<dbReference type="Proteomes" id="UP000569914">
    <property type="component" value="Unassembled WGS sequence"/>
</dbReference>
<gene>
    <name evidence="3" type="ORF">BKA15_001778</name>
</gene>
<keyword evidence="4" id="KW-1185">Reference proteome</keyword>
<dbReference type="PANTHER" id="PTHR30204:SF98">
    <property type="entry name" value="HTH-TYPE TRANSCRIPTIONAL REGULATOR ADHR"/>
    <property type="match status" value="1"/>
</dbReference>
<evidence type="ECO:0000313" key="4">
    <source>
        <dbReference type="Proteomes" id="UP000569914"/>
    </source>
</evidence>